<protein>
    <submittedName>
        <fullName evidence="1">Uncharacterized protein</fullName>
    </submittedName>
</protein>
<evidence type="ECO:0000313" key="2">
    <source>
        <dbReference type="Proteomes" id="UP001148662"/>
    </source>
</evidence>
<dbReference type="EMBL" id="JANHOG010000694">
    <property type="protein sequence ID" value="KAJ3552184.1"/>
    <property type="molecule type" value="Genomic_DNA"/>
</dbReference>
<proteinExistence type="predicted"/>
<evidence type="ECO:0000313" key="1">
    <source>
        <dbReference type="EMBL" id="KAJ3552184.1"/>
    </source>
</evidence>
<reference evidence="1" key="1">
    <citation type="submission" date="2022-07" db="EMBL/GenBank/DDBJ databases">
        <title>Genome Sequence of Phlebia brevispora.</title>
        <authorList>
            <person name="Buettner E."/>
        </authorList>
    </citation>
    <scope>NUCLEOTIDE SEQUENCE</scope>
    <source>
        <strain evidence="1">MPL23</strain>
    </source>
</reference>
<name>A0ACC1T3H7_9APHY</name>
<accession>A0ACC1T3H7</accession>
<comment type="caution">
    <text evidence="1">The sequence shown here is derived from an EMBL/GenBank/DDBJ whole genome shotgun (WGS) entry which is preliminary data.</text>
</comment>
<keyword evidence="2" id="KW-1185">Reference proteome</keyword>
<dbReference type="Proteomes" id="UP001148662">
    <property type="component" value="Unassembled WGS sequence"/>
</dbReference>
<sequence>MRNAVDVCARTECFDLTKTGLTRPSQADDTENGQETERLLRPNMEPEKANLASGPDLASAEARDRA</sequence>
<gene>
    <name evidence="1" type="ORF">NM688_g4288</name>
</gene>
<organism evidence="1 2">
    <name type="scientific">Phlebia brevispora</name>
    <dbReference type="NCBI Taxonomy" id="194682"/>
    <lineage>
        <taxon>Eukaryota</taxon>
        <taxon>Fungi</taxon>
        <taxon>Dikarya</taxon>
        <taxon>Basidiomycota</taxon>
        <taxon>Agaricomycotina</taxon>
        <taxon>Agaricomycetes</taxon>
        <taxon>Polyporales</taxon>
        <taxon>Meruliaceae</taxon>
        <taxon>Phlebia</taxon>
    </lineage>
</organism>